<gene>
    <name evidence="2" type="ORF">UFOVP274_34</name>
</gene>
<proteinExistence type="predicted"/>
<sequence>MPTTYTSSLGLSLPATGDNSGTWGDLVNNGITTLLDTAIAGKTTITMANATYTLSTTQGAANESRAMFIVCAGTNSAPQNVVCPTVTKLYFVQNSTGQTITFKTAAGTGIAVSNGTTVMLWCDGTNVVNAFNQFNGTTTTATNLASGSAGTIPYQTGAGATGFSAAGTSGQVLLSGGTGSPTWADLTQNTTAPSRVRYLTAGTTYTVPTGVVRIRVFVFGATGASASVSSVATGGVGGAGYSEKYYAPPLAASYSYTIGAAGVTGTNTGTAGGTTSFGVMSVPGSSGTTTTAGSSGAAGTGGDFNATGGNGSSSPAGISSAGGGGGAGSRAGNGGNGGAGVSGNANGGGGGGGTGGNAGGNGSGSTGGAGGAAATTLSGSAITLTGWDTIGTYTFQGGTAGATAGSGIGGAGASGTEIATALLGGASGWMTVSNSAPGGGYSVGQPGSAGQIIVWEYTQ</sequence>
<feature type="region of interest" description="Disordered" evidence="1">
    <location>
        <begin position="284"/>
        <end position="328"/>
    </location>
</feature>
<accession>A0A6J5LJB6</accession>
<dbReference type="EMBL" id="LR796296">
    <property type="protein sequence ID" value="CAB4134674.1"/>
    <property type="molecule type" value="Genomic_DNA"/>
</dbReference>
<reference evidence="2" key="1">
    <citation type="submission" date="2020-04" db="EMBL/GenBank/DDBJ databases">
        <authorList>
            <person name="Chiriac C."/>
            <person name="Salcher M."/>
            <person name="Ghai R."/>
            <person name="Kavagutti S V."/>
        </authorList>
    </citation>
    <scope>NUCLEOTIDE SEQUENCE</scope>
</reference>
<evidence type="ECO:0000256" key="1">
    <source>
        <dbReference type="SAM" id="MobiDB-lite"/>
    </source>
</evidence>
<evidence type="ECO:0000313" key="2">
    <source>
        <dbReference type="EMBL" id="CAB4134674.1"/>
    </source>
</evidence>
<organism evidence="2">
    <name type="scientific">uncultured Caudovirales phage</name>
    <dbReference type="NCBI Taxonomy" id="2100421"/>
    <lineage>
        <taxon>Viruses</taxon>
        <taxon>Duplodnaviria</taxon>
        <taxon>Heunggongvirae</taxon>
        <taxon>Uroviricota</taxon>
        <taxon>Caudoviricetes</taxon>
        <taxon>Peduoviridae</taxon>
        <taxon>Maltschvirus</taxon>
        <taxon>Maltschvirus maltsch</taxon>
    </lineage>
</organism>
<feature type="compositionally biased region" description="Low complexity" evidence="1">
    <location>
        <begin position="284"/>
        <end position="295"/>
    </location>
</feature>
<name>A0A6J5LJB6_9CAUD</name>
<protein>
    <submittedName>
        <fullName evidence="2">Uncharacterized protein</fullName>
    </submittedName>
</protein>